<evidence type="ECO:0000256" key="2">
    <source>
        <dbReference type="SAM" id="SignalP"/>
    </source>
</evidence>
<dbReference type="OrthoDB" id="673552at2"/>
<protein>
    <recommendedName>
        <fullName evidence="5">Lipocalin-like domain-containing protein</fullName>
    </recommendedName>
</protein>
<evidence type="ECO:0008006" key="5">
    <source>
        <dbReference type="Google" id="ProtNLM"/>
    </source>
</evidence>
<evidence type="ECO:0000313" key="4">
    <source>
        <dbReference type="Proteomes" id="UP000077177"/>
    </source>
</evidence>
<dbReference type="PROSITE" id="PS51257">
    <property type="entry name" value="PROKAR_LIPOPROTEIN"/>
    <property type="match status" value="1"/>
</dbReference>
<dbReference type="AlphaFoldDB" id="A0A172U1W3"/>
<feature type="region of interest" description="Disordered" evidence="1">
    <location>
        <begin position="138"/>
        <end position="158"/>
    </location>
</feature>
<evidence type="ECO:0000313" key="3">
    <source>
        <dbReference type="EMBL" id="ANE53114.1"/>
    </source>
</evidence>
<dbReference type="RefSeq" id="WP_066408801.1">
    <property type="nucleotide sequence ID" value="NZ_CP011390.1"/>
</dbReference>
<gene>
    <name evidence="3" type="ORF">SY85_24220</name>
</gene>
<feature type="signal peptide" evidence="2">
    <location>
        <begin position="1"/>
        <end position="18"/>
    </location>
</feature>
<dbReference type="KEGG" id="fla:SY85_24220"/>
<reference evidence="4" key="1">
    <citation type="submission" date="2015-01" db="EMBL/GenBank/DDBJ databases">
        <title>Flavisolibacter sp./LCS9/ whole genome sequencing.</title>
        <authorList>
            <person name="Kim M.K."/>
            <person name="Srinivasan S."/>
            <person name="Lee J.-J."/>
        </authorList>
    </citation>
    <scope>NUCLEOTIDE SEQUENCE [LARGE SCALE GENOMIC DNA]</scope>
    <source>
        <strain evidence="4">LCS9</strain>
    </source>
</reference>
<feature type="compositionally biased region" description="Polar residues" evidence="1">
    <location>
        <begin position="138"/>
        <end position="149"/>
    </location>
</feature>
<sequence>MKKALFIICGLISLTASSCDKKNDKTDATTNYDSDLYKKSPRSDVPDALAPGTWTSGNISAIGYYNDNGDHVGNAYSAAREYKVTKDGYFEFAQLLVVEGSTSSCINEYFTQLKGTMKFEGSKLTLYPVEGNFRTVKTSRSASNTSCPKSDTKRPATKEEIAMKPTTYYWKTVTDNSRLYLQVFEESDPTMQGNATFVYEVTK</sequence>
<dbReference type="Proteomes" id="UP000077177">
    <property type="component" value="Chromosome"/>
</dbReference>
<evidence type="ECO:0000256" key="1">
    <source>
        <dbReference type="SAM" id="MobiDB-lite"/>
    </source>
</evidence>
<accession>A0A172U1W3</accession>
<feature type="chain" id="PRO_5008001571" description="Lipocalin-like domain-containing protein" evidence="2">
    <location>
        <begin position="19"/>
        <end position="203"/>
    </location>
</feature>
<keyword evidence="4" id="KW-1185">Reference proteome</keyword>
<organism evidence="3 4">
    <name type="scientific">Flavisolibacter tropicus</name>
    <dbReference type="NCBI Taxonomy" id="1492898"/>
    <lineage>
        <taxon>Bacteria</taxon>
        <taxon>Pseudomonadati</taxon>
        <taxon>Bacteroidota</taxon>
        <taxon>Chitinophagia</taxon>
        <taxon>Chitinophagales</taxon>
        <taxon>Chitinophagaceae</taxon>
        <taxon>Flavisolibacter</taxon>
    </lineage>
</organism>
<name>A0A172U1W3_9BACT</name>
<dbReference type="STRING" id="1492898.SY85_24220"/>
<proteinExistence type="predicted"/>
<reference evidence="3 4" key="2">
    <citation type="journal article" date="2016" name="Int. J. Syst. Evol. Microbiol.">
        <title>Flavisolibacter tropicus sp. nov., isolated from tropical soil.</title>
        <authorList>
            <person name="Lee J.J."/>
            <person name="Kang M.S."/>
            <person name="Kim G.S."/>
            <person name="Lee C.S."/>
            <person name="Lim S."/>
            <person name="Lee J."/>
            <person name="Roh S.H."/>
            <person name="Kang H."/>
            <person name="Ha J.M."/>
            <person name="Bae S."/>
            <person name="Jung H.Y."/>
            <person name="Kim M.K."/>
        </authorList>
    </citation>
    <scope>NUCLEOTIDE SEQUENCE [LARGE SCALE GENOMIC DNA]</scope>
    <source>
        <strain evidence="3 4">LCS9</strain>
    </source>
</reference>
<keyword evidence="2" id="KW-0732">Signal</keyword>
<dbReference type="EMBL" id="CP011390">
    <property type="protein sequence ID" value="ANE53114.1"/>
    <property type="molecule type" value="Genomic_DNA"/>
</dbReference>